<reference evidence="5 6" key="1">
    <citation type="submission" date="2020-05" db="EMBL/GenBank/DDBJ databases">
        <title>Sulfurimonas marisnigri, sp. nov., and Sulfurimonas baltica, sp. nov., manganese oxide reducing chemolithoautotrophs of the class Epsilonproteobacteria isolated from the pelagic redoxclines of the Black and Baltic Seas and emended description of the genus Sulfurimonas.</title>
        <authorList>
            <person name="Henkel J.V."/>
            <person name="Laudan C."/>
            <person name="Werner J."/>
            <person name="Neu T."/>
            <person name="Plewe S."/>
            <person name="Sproer C."/>
            <person name="Bunk B."/>
            <person name="Schulz-Vogt H.N."/>
        </authorList>
    </citation>
    <scope>NUCLEOTIDE SEQUENCE [LARGE SCALE GENOMIC DNA]</scope>
    <source>
        <strain evidence="5 6">GD2</strain>
    </source>
</reference>
<dbReference type="Pfam" id="PF07804">
    <property type="entry name" value="HipA_C"/>
    <property type="match status" value="1"/>
</dbReference>
<keyword evidence="6" id="KW-1185">Reference proteome</keyword>
<dbReference type="EMBL" id="CP054492">
    <property type="protein sequence ID" value="QOY51746.1"/>
    <property type="molecule type" value="Genomic_DNA"/>
</dbReference>
<gene>
    <name evidence="5" type="ORF">HUE88_11665</name>
</gene>
<dbReference type="Gene3D" id="1.10.10.10">
    <property type="entry name" value="Winged helix-like DNA-binding domain superfamily/Winged helix DNA-binding domain"/>
    <property type="match status" value="1"/>
</dbReference>
<dbReference type="Proteomes" id="UP000593994">
    <property type="component" value="Chromosome"/>
</dbReference>
<feature type="domain" description="HipA-like C-terminal" evidence="4">
    <location>
        <begin position="218"/>
        <end position="457"/>
    </location>
</feature>
<dbReference type="InterPro" id="IPR036388">
    <property type="entry name" value="WH-like_DNA-bd_sf"/>
</dbReference>
<dbReference type="InterPro" id="IPR052028">
    <property type="entry name" value="HipA_Ser/Thr_kinase"/>
</dbReference>
<evidence type="ECO:0000313" key="5">
    <source>
        <dbReference type="EMBL" id="QOY51746.1"/>
    </source>
</evidence>
<evidence type="ECO:0000256" key="3">
    <source>
        <dbReference type="ARBA" id="ARBA00022777"/>
    </source>
</evidence>
<evidence type="ECO:0000259" key="4">
    <source>
        <dbReference type="Pfam" id="PF07804"/>
    </source>
</evidence>
<dbReference type="InterPro" id="IPR012893">
    <property type="entry name" value="HipA-like_C"/>
</dbReference>
<sequence>MKKLNKNEEIILDYISKKNEIAISELVEDTSIQKRTAQRALKSLTELKLIEALGTTKNRIYRRVFNTDDISEKLIVFSSGVMVGELHYGTGEYTFEYDDKYKGEELEGLKKGVISSSAELFTYFENLIPEYERRDRLLGDKEDIAWVLEGLKNAHGALDFIPKYKLFEYKPNYGKRENWISVKNKILSENKFPNLIVADIQIDDDILDATSNTEHSDLSGYQTKVDIDIDFEKKVIVESNSAEYILKPRNKNKSNYFNVDEDGKKRHYPYIAINEHLFMSFAKNELGFDVPYSGIIKAKDRDYHYITKRFDRIGGLKYNQVDFAQILGVKSADKYKSSSEELFEALNKKLSSNEAKLEAIRFYYYSYLIKHADLHLKNIGAFEIGMKKYILTPLYDLISVGIYNGDSWDLGLGMKTPYKKPKNWKLDEFYKLAKILNISQLRFKKEAREITEIFIKKMPKYIKMLEEFETQHPLPMQKTRANSNIDFSTRVKNIFQERIIRLKKLGIIEELELVEVAGGLLAVQK</sequence>
<comment type="similarity">
    <text evidence="1">Belongs to the HipA Ser/Thr kinase family.</text>
</comment>
<evidence type="ECO:0000256" key="2">
    <source>
        <dbReference type="ARBA" id="ARBA00022679"/>
    </source>
</evidence>
<keyword evidence="3" id="KW-0418">Kinase</keyword>
<dbReference type="GO" id="GO:0005829">
    <property type="term" value="C:cytosol"/>
    <property type="evidence" value="ECO:0007669"/>
    <property type="project" value="TreeGrafter"/>
</dbReference>
<accession>A0A7S7RMS0</accession>
<dbReference type="SUPFAM" id="SSF46785">
    <property type="entry name" value="Winged helix' DNA-binding domain"/>
    <property type="match status" value="1"/>
</dbReference>
<dbReference type="AlphaFoldDB" id="A0A7S7RMS0"/>
<name>A0A7S7RMS0_9BACT</name>
<protein>
    <submittedName>
        <fullName evidence="5">Type II toxin-antitoxin system HipA family toxin</fullName>
    </submittedName>
</protein>
<evidence type="ECO:0000313" key="6">
    <source>
        <dbReference type="Proteomes" id="UP000593994"/>
    </source>
</evidence>
<dbReference type="PANTHER" id="PTHR37419">
    <property type="entry name" value="SERINE/THREONINE-PROTEIN KINASE TOXIN HIPA"/>
    <property type="match status" value="1"/>
</dbReference>
<dbReference type="PANTHER" id="PTHR37419:SF1">
    <property type="entry name" value="SERINE_THREONINE-PROTEIN KINASE TOXIN HIPA"/>
    <property type="match status" value="1"/>
</dbReference>
<evidence type="ECO:0000256" key="1">
    <source>
        <dbReference type="ARBA" id="ARBA00010164"/>
    </source>
</evidence>
<dbReference type="GO" id="GO:0004674">
    <property type="term" value="F:protein serine/threonine kinase activity"/>
    <property type="evidence" value="ECO:0007669"/>
    <property type="project" value="TreeGrafter"/>
</dbReference>
<dbReference type="RefSeq" id="WP_194369223.1">
    <property type="nucleotide sequence ID" value="NZ_CP054492.1"/>
</dbReference>
<organism evidence="5 6">
    <name type="scientific">Candidatus Sulfurimonas baltica</name>
    <dbReference type="NCBI Taxonomy" id="2740404"/>
    <lineage>
        <taxon>Bacteria</taxon>
        <taxon>Pseudomonadati</taxon>
        <taxon>Campylobacterota</taxon>
        <taxon>Epsilonproteobacteria</taxon>
        <taxon>Campylobacterales</taxon>
        <taxon>Sulfurimonadaceae</taxon>
        <taxon>Sulfurimonas</taxon>
    </lineage>
</organism>
<proteinExistence type="inferred from homology"/>
<dbReference type="KEGG" id="sbal:HUE88_11665"/>
<dbReference type="InterPro" id="IPR036390">
    <property type="entry name" value="WH_DNA-bd_sf"/>
</dbReference>
<keyword evidence="2" id="KW-0808">Transferase</keyword>